<keyword evidence="4" id="KW-1185">Reference proteome</keyword>
<reference evidence="3 4" key="1">
    <citation type="submission" date="2020-08" db="EMBL/GenBank/DDBJ databases">
        <authorList>
            <person name="Canfield G.S."/>
            <person name="Duerkop B.A."/>
        </authorList>
    </citation>
    <scope>NUCLEOTIDE SEQUENCE [LARGE SCALE GENOMIC DNA]</scope>
</reference>
<proteinExistence type="predicted"/>
<organism evidence="3 4">
    <name type="scientific">Enterococcus phage 9183</name>
    <dbReference type="NCBI Taxonomy" id="2763102"/>
    <lineage>
        <taxon>Viruses</taxon>
        <taxon>Duplodnaviria</taxon>
        <taxon>Heunggongvirae</taxon>
        <taxon>Uroviricota</taxon>
        <taxon>Caudoviricetes</taxon>
        <taxon>Andrewesvirinae</taxon>
        <taxon>Denvervirus</taxon>
        <taxon>Denvervirus dv9183</taxon>
    </lineage>
</organism>
<evidence type="ECO:0000313" key="3">
    <source>
        <dbReference type="EMBL" id="QOC57577.1"/>
    </source>
</evidence>
<dbReference type="EMBL" id="MT939241">
    <property type="protein sequence ID" value="QOC57577.1"/>
    <property type="molecule type" value="Genomic_DNA"/>
</dbReference>
<feature type="coiled-coil region" evidence="1">
    <location>
        <begin position="127"/>
        <end position="183"/>
    </location>
</feature>
<gene>
    <name evidence="3" type="ORF">phi9183_ORF084</name>
</gene>
<dbReference type="Gene3D" id="2.60.120.260">
    <property type="entry name" value="Galactose-binding domain-like"/>
    <property type="match status" value="1"/>
</dbReference>
<evidence type="ECO:0000313" key="4">
    <source>
        <dbReference type="Proteomes" id="UP000516647"/>
    </source>
</evidence>
<evidence type="ECO:0000256" key="1">
    <source>
        <dbReference type="SAM" id="Coils"/>
    </source>
</evidence>
<name>A0A7L7STG2_9CAUD</name>
<evidence type="ECO:0000259" key="2">
    <source>
        <dbReference type="Pfam" id="PF10651"/>
    </source>
</evidence>
<dbReference type="InterPro" id="IPR018913">
    <property type="entry name" value="BppU_N"/>
</dbReference>
<protein>
    <submittedName>
        <fullName evidence="3">BppU family phage baseplate upper protein</fullName>
    </submittedName>
</protein>
<dbReference type="Gene3D" id="2.60.40.3350">
    <property type="match status" value="1"/>
</dbReference>
<dbReference type="Pfam" id="PF10651">
    <property type="entry name" value="BppU_N"/>
    <property type="match status" value="1"/>
</dbReference>
<keyword evidence="1" id="KW-0175">Coiled coil</keyword>
<dbReference type="Proteomes" id="UP000516647">
    <property type="component" value="Segment"/>
</dbReference>
<feature type="domain" description="BppU N-terminal" evidence="2">
    <location>
        <begin position="5"/>
        <end position="145"/>
    </location>
</feature>
<sequence length="960" mass="106581">MANREMRFDIFKQPRLTPIIYGRVGDGSVQKVTVYLTANDEPIDLTGYTITFEGNTSGNKTVVLDTEGVSGIVANQGKFDYTFPNMAFGVPGEYERAYFSLTNITTKQRSTTSNFQVIVLDNADITADEAETIITEYNKLIDKLNKAYNDALANYTKAGDAMLADLKTKIGTLESKLNTLNTSYNSLAQKSEEIRKAIEALGNLHVMYSNSLDFGDYDYSGNSNLMHVIKASDFNKESDVSVLDVGYNSIRLTSQGVNRLSAFTSNNIPSLVSGKTYTISAKVKIEEGTTGNIDKLRVSYRKTNGGTILLYATTIDAVVGKEITIKGTGIVNYEITDLLRFYLTIDTEVGAKINGSVIVSDIKIEEGSTATPYQPNLLGEPWNLSKREIGKNLANKDVKFPINSSEYLIYKANMEKEFIVGQTYTITLKGTKPSGQTFMVYNDGSGTTNYGNLKPVEGLTDVWSLTFTPNHVSSNVPKELRIFQYPQSTVGACQIEWLKIEKGDTRSPNVDMLKYQGVGFQDSDSPKDYVWNLSRQYLENNVQNYPMTMDDGDAVPLVNIEGAKASFADLKIHKKYIMLSQAEAQAMTDYNTLPSTLRTPSGDASQISGYVVHNVPDVSPDRTIQFVYAMAYAATNLRIAFRRIYGGSATGWNETFRRADFDNLTVLWQKAKLTNDDGNAFLLAQITSAKASLADLRLRKGYVYLTGAEMQAMTDYANIPESMKANTVGYILQNTPDIDTGSSVQILYTNVANDSIQQRMAFRRVSPNVAKPWVEVADMASLQDALKRITILEEKLYPYEGHFYLGTNHTSNMPNKGRMGWGNEIGTIGQRLGVKMKPCPLDFNSGRWNQTFNRDATLLVEVTAKANGLAATTGRYVYLCAWKDTEQTIQWRESNGMGLATSDIQYRNSINHTFLINGKKGDNLSFGWEMASGKYVQGQLINVHVTEIDTPTLPEINEEV</sequence>
<accession>A0A7L7STG2</accession>